<dbReference type="EMBL" id="OX458333">
    <property type="protein sequence ID" value="CAI8935476.1"/>
    <property type="molecule type" value="Genomic_DNA"/>
</dbReference>
<evidence type="ECO:0000313" key="2">
    <source>
        <dbReference type="EMBL" id="CAI8935476.1"/>
    </source>
</evidence>
<dbReference type="Gene3D" id="1.25.40.10">
    <property type="entry name" value="Tetratricopeptide repeat domain"/>
    <property type="match status" value="2"/>
</dbReference>
<evidence type="ECO:0000313" key="3">
    <source>
        <dbReference type="Proteomes" id="UP001162030"/>
    </source>
</evidence>
<feature type="compositionally biased region" description="Basic and acidic residues" evidence="1">
    <location>
        <begin position="566"/>
        <end position="586"/>
    </location>
</feature>
<sequence>MLQPYAMRLGWESDMKHRNHSTNYVTLAAALLFVTRVVFANPAANHAHTEAGHYLKQPASAQAAYVDSEPPLWDNLGTLSYKITTSNARAQHYFDQGLRLAYAFNHLEAQRAFRMAQKLDPKCAMCFWGEALVLGPNINAPMEPSAVGPAWTAIERAKALAKHTSPSEKGLIEALSKRYDKNPKADRKRLDEAYAAAMGKVAERFPKDAEIATLYAESLMDLTPWDYWEDHGRKPKGRTAEILNILERVLADHPDHPGAIHYYIHMAEASDRPERAEPYADRLAGLMPGAGHLVHMPGHLYYRLGRYRDALEANRAAIEVDEAYLKETGAKGIYAEAYYPHNVHFLMVSAQMAGDGHTALAAAQKLDEVISDDMVSAVPWVQPIKAAPYFARAQFGPPDTVLKMADPGSKFPYVQAMWRYARGVAAVDQGAPKEARAELDALIEIGKKADFSDLTEGGIPALDIVQIAQEVLTARIAQAEGDLANAVSAFEKASVLQEKLAYMEPPYWYYPVRRSVGALRFLQGDLAGAEREFDASLQEAPNDAWALWALIEVYRKQGKDSAAADAEQRLAKTRADRSDAVRMERL</sequence>
<dbReference type="SUPFAM" id="SSF48452">
    <property type="entry name" value="TPR-like"/>
    <property type="match status" value="2"/>
</dbReference>
<feature type="region of interest" description="Disordered" evidence="1">
    <location>
        <begin position="564"/>
        <end position="586"/>
    </location>
</feature>
<organism evidence="2 3">
    <name type="scientific">Methylocaldum szegediense</name>
    <dbReference type="NCBI Taxonomy" id="73780"/>
    <lineage>
        <taxon>Bacteria</taxon>
        <taxon>Pseudomonadati</taxon>
        <taxon>Pseudomonadota</taxon>
        <taxon>Gammaproteobacteria</taxon>
        <taxon>Methylococcales</taxon>
        <taxon>Methylococcaceae</taxon>
        <taxon>Methylocaldum</taxon>
    </lineage>
</organism>
<gene>
    <name evidence="2" type="ORF">MSZNOR_4130</name>
</gene>
<accession>A0ABM9I748</accession>
<proteinExistence type="predicted"/>
<dbReference type="PANTHER" id="PTHR45588">
    <property type="entry name" value="TPR DOMAIN-CONTAINING PROTEIN"/>
    <property type="match status" value="1"/>
</dbReference>
<keyword evidence="3" id="KW-1185">Reference proteome</keyword>
<dbReference type="PANTHER" id="PTHR45588:SF1">
    <property type="entry name" value="WW DOMAIN-CONTAINING PROTEIN"/>
    <property type="match status" value="1"/>
</dbReference>
<evidence type="ECO:0000256" key="1">
    <source>
        <dbReference type="SAM" id="MobiDB-lite"/>
    </source>
</evidence>
<protein>
    <recommendedName>
        <fullName evidence="4">Tetratricopeptide repeat protein</fullName>
    </recommendedName>
</protein>
<evidence type="ECO:0008006" key="4">
    <source>
        <dbReference type="Google" id="ProtNLM"/>
    </source>
</evidence>
<reference evidence="2 3" key="1">
    <citation type="submission" date="2023-03" db="EMBL/GenBank/DDBJ databases">
        <authorList>
            <person name="Pearce D."/>
        </authorList>
    </citation>
    <scope>NUCLEOTIDE SEQUENCE [LARGE SCALE GENOMIC DNA]</scope>
    <source>
        <strain evidence="2">Msz</strain>
    </source>
</reference>
<dbReference type="Proteomes" id="UP001162030">
    <property type="component" value="Chromosome"/>
</dbReference>
<dbReference type="InterPro" id="IPR011990">
    <property type="entry name" value="TPR-like_helical_dom_sf"/>
</dbReference>
<name>A0ABM9I748_9GAMM</name>